<dbReference type="PANTHER" id="PTHR31204:SF1">
    <property type="entry name" value="SIGMA INTRACELLULAR RECEPTOR 2"/>
    <property type="match status" value="1"/>
</dbReference>
<name>A0A4P9ZML7_9FUNG</name>
<dbReference type="PANTHER" id="PTHR31204">
    <property type="entry name" value="SIGMA INTRACELLULAR RECEPTOR 2"/>
    <property type="match status" value="1"/>
</dbReference>
<proteinExistence type="inferred from homology"/>
<dbReference type="InterPro" id="IPR016964">
    <property type="entry name" value="Sigma2_recept"/>
</dbReference>
<feature type="transmembrane region" description="Helical" evidence="8">
    <location>
        <begin position="63"/>
        <end position="85"/>
    </location>
</feature>
<evidence type="ECO:0000313" key="11">
    <source>
        <dbReference type="Proteomes" id="UP000268162"/>
    </source>
</evidence>
<evidence type="ECO:0000256" key="1">
    <source>
        <dbReference type="ARBA" id="ARBA00004477"/>
    </source>
</evidence>
<keyword evidence="4" id="KW-0256">Endoplasmic reticulum</keyword>
<keyword evidence="5 7" id="KW-1133">Transmembrane helix</keyword>
<dbReference type="AlphaFoldDB" id="A0A4P9ZML7"/>
<evidence type="ECO:0000256" key="2">
    <source>
        <dbReference type="ARBA" id="ARBA00009096"/>
    </source>
</evidence>
<comment type="subcellular location">
    <subcellularLocation>
        <location evidence="1">Endoplasmic reticulum membrane</location>
        <topology evidence="1">Multi-pass membrane protein</topology>
    </subcellularLocation>
</comment>
<comment type="similarity">
    <text evidence="2">Belongs to the TMEM97/sigma-2 receptor family.</text>
</comment>
<dbReference type="InterPro" id="IPR033118">
    <property type="entry name" value="EXPERA"/>
</dbReference>
<evidence type="ECO:0000256" key="8">
    <source>
        <dbReference type="SAM" id="Phobius"/>
    </source>
</evidence>
<dbReference type="Proteomes" id="UP000268162">
    <property type="component" value="Unassembled WGS sequence"/>
</dbReference>
<feature type="non-terminal residue" evidence="10">
    <location>
        <position position="1"/>
    </location>
</feature>
<sequence length="146" mass="16575">RPLDLLFFIYFVVHIPTTVLIDAQILLPSHFFPEALRGLLEYWVTMSGDPFIRLDQAALDPSLVWYATFVAGELIFQLPFFFYAALQLYRDSPCLPLPLAIYGAHVSTTVAPILASVWLAVPHLTMDQRYILTSAYAPYLIIPLLM</sequence>
<dbReference type="PIRSF" id="PIRSF031032">
    <property type="entry name" value="TMP_97_prd"/>
    <property type="match status" value="1"/>
</dbReference>
<dbReference type="STRING" id="215637.A0A4P9ZML7"/>
<evidence type="ECO:0000256" key="6">
    <source>
        <dbReference type="ARBA" id="ARBA00023136"/>
    </source>
</evidence>
<accession>A0A4P9ZML7</accession>
<feature type="domain" description="EXPERA" evidence="9">
    <location>
        <begin position="3"/>
        <end position="146"/>
    </location>
</feature>
<evidence type="ECO:0000256" key="7">
    <source>
        <dbReference type="PROSITE-ProRule" id="PRU01087"/>
    </source>
</evidence>
<keyword evidence="11" id="KW-1185">Reference proteome</keyword>
<gene>
    <name evidence="10" type="ORF">BJ085DRAFT_3090</name>
</gene>
<dbReference type="Pfam" id="PF05241">
    <property type="entry name" value="EBP"/>
    <property type="match status" value="1"/>
</dbReference>
<evidence type="ECO:0000256" key="5">
    <source>
        <dbReference type="ARBA" id="ARBA00022989"/>
    </source>
</evidence>
<feature type="non-terminal residue" evidence="10">
    <location>
        <position position="146"/>
    </location>
</feature>
<dbReference type="PROSITE" id="PS51751">
    <property type="entry name" value="EXPERA"/>
    <property type="match status" value="1"/>
</dbReference>
<keyword evidence="6 7" id="KW-0472">Membrane</keyword>
<reference evidence="11" key="1">
    <citation type="journal article" date="2018" name="Nat. Microbiol.">
        <title>Leveraging single-cell genomics to expand the fungal tree of life.</title>
        <authorList>
            <person name="Ahrendt S.R."/>
            <person name="Quandt C.A."/>
            <person name="Ciobanu D."/>
            <person name="Clum A."/>
            <person name="Salamov A."/>
            <person name="Andreopoulos B."/>
            <person name="Cheng J.F."/>
            <person name="Woyke T."/>
            <person name="Pelin A."/>
            <person name="Henrissat B."/>
            <person name="Reynolds N.K."/>
            <person name="Benny G.L."/>
            <person name="Smith M.E."/>
            <person name="James T.Y."/>
            <person name="Grigoriev I.V."/>
        </authorList>
    </citation>
    <scope>NUCLEOTIDE SEQUENCE [LARGE SCALE GENOMIC DNA]</scope>
    <source>
        <strain evidence="11">RSA 468</strain>
    </source>
</reference>
<feature type="transmembrane region" description="Helical" evidence="8">
    <location>
        <begin position="97"/>
        <end position="121"/>
    </location>
</feature>
<evidence type="ECO:0000313" key="10">
    <source>
        <dbReference type="EMBL" id="RKP34365.1"/>
    </source>
</evidence>
<evidence type="ECO:0000259" key="9">
    <source>
        <dbReference type="PROSITE" id="PS51751"/>
    </source>
</evidence>
<organism evidence="10 11">
    <name type="scientific">Dimargaris cristalligena</name>
    <dbReference type="NCBI Taxonomy" id="215637"/>
    <lineage>
        <taxon>Eukaryota</taxon>
        <taxon>Fungi</taxon>
        <taxon>Fungi incertae sedis</taxon>
        <taxon>Zoopagomycota</taxon>
        <taxon>Kickxellomycotina</taxon>
        <taxon>Dimargaritomycetes</taxon>
        <taxon>Dimargaritales</taxon>
        <taxon>Dimargaritaceae</taxon>
        <taxon>Dimargaris</taxon>
    </lineage>
</organism>
<evidence type="ECO:0000256" key="3">
    <source>
        <dbReference type="ARBA" id="ARBA00022692"/>
    </source>
</evidence>
<protein>
    <submittedName>
        <fullName evidence="10">Transmembrane protein 6/97</fullName>
    </submittedName>
</protein>
<keyword evidence="3 7" id="KW-0812">Transmembrane</keyword>
<dbReference type="InterPro" id="IPR051987">
    <property type="entry name" value="Sigma-2_receptor-like"/>
</dbReference>
<feature type="transmembrane region" description="Helical" evidence="8">
    <location>
        <begin position="6"/>
        <end position="27"/>
    </location>
</feature>
<dbReference type="GO" id="GO:0005789">
    <property type="term" value="C:endoplasmic reticulum membrane"/>
    <property type="evidence" value="ECO:0007669"/>
    <property type="project" value="UniProtKB-SubCell"/>
</dbReference>
<evidence type="ECO:0000256" key="4">
    <source>
        <dbReference type="ARBA" id="ARBA00022824"/>
    </source>
</evidence>
<dbReference type="EMBL" id="ML003233">
    <property type="protein sequence ID" value="RKP34365.1"/>
    <property type="molecule type" value="Genomic_DNA"/>
</dbReference>